<reference evidence="2" key="2">
    <citation type="submission" date="2023-05" db="EMBL/GenBank/DDBJ databases">
        <authorList>
            <consortium name="Lawrence Berkeley National Laboratory"/>
            <person name="Steindorff A."/>
            <person name="Hensen N."/>
            <person name="Bonometti L."/>
            <person name="Westerberg I."/>
            <person name="Brannstrom I.O."/>
            <person name="Guillou S."/>
            <person name="Cros-Aarteil S."/>
            <person name="Calhoun S."/>
            <person name="Haridas S."/>
            <person name="Kuo A."/>
            <person name="Mondo S."/>
            <person name="Pangilinan J."/>
            <person name="Riley R."/>
            <person name="Labutti K."/>
            <person name="Andreopoulos B."/>
            <person name="Lipzen A."/>
            <person name="Chen C."/>
            <person name="Yanf M."/>
            <person name="Daum C."/>
            <person name="Ng V."/>
            <person name="Clum A."/>
            <person name="Ohm R."/>
            <person name="Martin F."/>
            <person name="Silar P."/>
            <person name="Natvig D."/>
            <person name="Lalanne C."/>
            <person name="Gautier V."/>
            <person name="Ament-Velasquez S.L."/>
            <person name="Kruys A."/>
            <person name="Hutchinson M.I."/>
            <person name="Powell A.J."/>
            <person name="Barry K."/>
            <person name="Miller A.N."/>
            <person name="Grigoriev I.V."/>
            <person name="Debuchy R."/>
            <person name="Gladieux P."/>
            <person name="Thoren M.H."/>
            <person name="Johannesson H."/>
        </authorList>
    </citation>
    <scope>NUCLEOTIDE SEQUENCE</scope>
    <source>
        <strain evidence="2">CBS 990.96</strain>
    </source>
</reference>
<dbReference type="Proteomes" id="UP001301958">
    <property type="component" value="Unassembled WGS sequence"/>
</dbReference>
<evidence type="ECO:0000313" key="3">
    <source>
        <dbReference type="Proteomes" id="UP001301958"/>
    </source>
</evidence>
<keyword evidence="3" id="KW-1185">Reference proteome</keyword>
<name>A0AAN7BV72_9PEZI</name>
<feature type="compositionally biased region" description="Basic and acidic residues" evidence="1">
    <location>
        <begin position="415"/>
        <end position="425"/>
    </location>
</feature>
<feature type="compositionally biased region" description="Polar residues" evidence="1">
    <location>
        <begin position="595"/>
        <end position="607"/>
    </location>
</feature>
<comment type="caution">
    <text evidence="2">The sequence shown here is derived from an EMBL/GenBank/DDBJ whole genome shotgun (WGS) entry which is preliminary data.</text>
</comment>
<feature type="compositionally biased region" description="Low complexity" evidence="1">
    <location>
        <begin position="538"/>
        <end position="554"/>
    </location>
</feature>
<evidence type="ECO:0000256" key="1">
    <source>
        <dbReference type="SAM" id="MobiDB-lite"/>
    </source>
</evidence>
<dbReference type="AlphaFoldDB" id="A0AAN7BV72"/>
<gene>
    <name evidence="2" type="ORF">QBC38DRAFT_357589</name>
</gene>
<feature type="compositionally biased region" description="Basic residues" evidence="1">
    <location>
        <begin position="507"/>
        <end position="518"/>
    </location>
</feature>
<sequence length="773" mass="85842">MASDKYSSHQSILLYNLLQSPKILETLFTVLSKQDLCNLRLLNSTCCNLLTKRLFVRINVTFTPNTFTKPTRIQALTRIAHHIEHLSFNFPHSPSTFLPPLIHPLTGQEILFLYNPHTSMASALTRPKYGNSELGEILTQQYPPLFHAASNVPSFINAIKHLTNMRHLTIKTPGQSPSERYRRDIVDYALISLRIAVERSPLTKLEKLTLSNIHPGAFTYLRHKSGGFGTIPSGGVRWKQIKKLYISVEAWDFWSESSPGLDHLMIIDDYIRDFGTSLEKFSFAWVGQSKRGPCPIALEGDQLFMRRDGGGKKKLFNEVTGPMSPLPARPCGVRGLVVMPRLRCLSLRNVMMSVEQVKGVIMGHRETVREFDFENVALVGKGGSWEEALMPLTGEGNGEAWSRKSFSSSQSQTTVREEGSMRRAESAVSGDDADCLPSMSPAAEAASRELFEVDLEGFGVGIGVERDAFGAGVEEWAMGVSPEGVDRYDRDSGLVSDIASEGFSTKLLKRRKRRRTTTHHQEDESPKSRKPSIEHLIKSSTSKLSLKSSSSSQQLKHKHSRKDRTLPPMPEPSTPPPKSPRIQHHVTPPPKSPRIQHNVTPPQRTQSTSLKISIPIHPPSSFPVLLQPTIYDPSSHSGPFISPQQQSNNKHDSLDLSPTQRSIEQEEAEQAALRSSALKRAKEMVMNKLSKQFQVQEQKGNNAAVRGCGVELERREQGGGLGQRIRGGRLMFGKSLRDLSSLGETRSMASVNNLSVVSEGSGSLVVPLIFSRS</sequence>
<feature type="compositionally biased region" description="Pro residues" evidence="1">
    <location>
        <begin position="567"/>
        <end position="579"/>
    </location>
</feature>
<feature type="compositionally biased region" description="Polar residues" evidence="1">
    <location>
        <begin position="632"/>
        <end position="648"/>
    </location>
</feature>
<feature type="compositionally biased region" description="Basic and acidic residues" evidence="1">
    <location>
        <begin position="519"/>
        <end position="537"/>
    </location>
</feature>
<evidence type="ECO:0008006" key="4">
    <source>
        <dbReference type="Google" id="ProtNLM"/>
    </source>
</evidence>
<evidence type="ECO:0000313" key="2">
    <source>
        <dbReference type="EMBL" id="KAK4230244.1"/>
    </source>
</evidence>
<reference evidence="2" key="1">
    <citation type="journal article" date="2023" name="Mol. Phylogenet. Evol.">
        <title>Genome-scale phylogeny and comparative genomics of the fungal order Sordariales.</title>
        <authorList>
            <person name="Hensen N."/>
            <person name="Bonometti L."/>
            <person name="Westerberg I."/>
            <person name="Brannstrom I.O."/>
            <person name="Guillou S."/>
            <person name="Cros-Aarteil S."/>
            <person name="Calhoun S."/>
            <person name="Haridas S."/>
            <person name="Kuo A."/>
            <person name="Mondo S."/>
            <person name="Pangilinan J."/>
            <person name="Riley R."/>
            <person name="LaButti K."/>
            <person name="Andreopoulos B."/>
            <person name="Lipzen A."/>
            <person name="Chen C."/>
            <person name="Yan M."/>
            <person name="Daum C."/>
            <person name="Ng V."/>
            <person name="Clum A."/>
            <person name="Steindorff A."/>
            <person name="Ohm R.A."/>
            <person name="Martin F."/>
            <person name="Silar P."/>
            <person name="Natvig D.O."/>
            <person name="Lalanne C."/>
            <person name="Gautier V."/>
            <person name="Ament-Velasquez S.L."/>
            <person name="Kruys A."/>
            <person name="Hutchinson M.I."/>
            <person name="Powell A.J."/>
            <person name="Barry K."/>
            <person name="Miller A.N."/>
            <person name="Grigoriev I.V."/>
            <person name="Debuchy R."/>
            <person name="Gladieux P."/>
            <person name="Hiltunen Thoren M."/>
            <person name="Johannesson H."/>
        </authorList>
    </citation>
    <scope>NUCLEOTIDE SEQUENCE</scope>
    <source>
        <strain evidence="2">CBS 990.96</strain>
    </source>
</reference>
<dbReference type="EMBL" id="MU865300">
    <property type="protein sequence ID" value="KAK4230244.1"/>
    <property type="molecule type" value="Genomic_DNA"/>
</dbReference>
<feature type="region of interest" description="Disordered" evidence="1">
    <location>
        <begin position="625"/>
        <end position="656"/>
    </location>
</feature>
<protein>
    <recommendedName>
        <fullName evidence="4">F-box domain-containing protein</fullName>
    </recommendedName>
</protein>
<proteinExistence type="predicted"/>
<accession>A0AAN7BV72</accession>
<organism evidence="2 3">
    <name type="scientific">Podospora fimiseda</name>
    <dbReference type="NCBI Taxonomy" id="252190"/>
    <lineage>
        <taxon>Eukaryota</taxon>
        <taxon>Fungi</taxon>
        <taxon>Dikarya</taxon>
        <taxon>Ascomycota</taxon>
        <taxon>Pezizomycotina</taxon>
        <taxon>Sordariomycetes</taxon>
        <taxon>Sordariomycetidae</taxon>
        <taxon>Sordariales</taxon>
        <taxon>Podosporaceae</taxon>
        <taxon>Podospora</taxon>
    </lineage>
</organism>
<feature type="region of interest" description="Disordered" evidence="1">
    <location>
        <begin position="506"/>
        <end position="607"/>
    </location>
</feature>
<feature type="region of interest" description="Disordered" evidence="1">
    <location>
        <begin position="400"/>
        <end position="441"/>
    </location>
</feature>